<evidence type="ECO:0000256" key="1">
    <source>
        <dbReference type="SAM" id="MobiDB-lite"/>
    </source>
</evidence>
<evidence type="ECO:0000259" key="2">
    <source>
        <dbReference type="Pfam" id="PF14661"/>
    </source>
</evidence>
<dbReference type="Pfam" id="PF14661">
    <property type="entry name" value="HAUS6_N"/>
    <property type="match status" value="1"/>
</dbReference>
<evidence type="ECO:0000313" key="4">
    <source>
        <dbReference type="RefSeq" id="XP_025019345.1"/>
    </source>
</evidence>
<dbReference type="RefSeq" id="XP_025019345.1">
    <property type="nucleotide sequence ID" value="XM_025163577.1"/>
</dbReference>
<feature type="region of interest" description="Disordered" evidence="1">
    <location>
        <begin position="441"/>
        <end position="470"/>
    </location>
</feature>
<feature type="domain" description="HAUS augmin-like complex subunit 6 N-terminal" evidence="2">
    <location>
        <begin position="23"/>
        <end position="183"/>
    </location>
</feature>
<dbReference type="PANTHER" id="PTHR16151">
    <property type="entry name" value="HAUS AUGMIN-LIKE COMPLEX SUBUNIT 6"/>
    <property type="match status" value="1"/>
</dbReference>
<dbReference type="GO" id="GO:0008017">
    <property type="term" value="F:microtubule binding"/>
    <property type="evidence" value="ECO:0007669"/>
    <property type="project" value="TreeGrafter"/>
</dbReference>
<dbReference type="InterPro" id="IPR028163">
    <property type="entry name" value="HAUS_6_N"/>
</dbReference>
<dbReference type="CTD" id="54801"/>
<dbReference type="Proteomes" id="UP000695026">
    <property type="component" value="Unplaced"/>
</dbReference>
<reference evidence="4" key="1">
    <citation type="submission" date="2025-08" db="UniProtKB">
        <authorList>
            <consortium name="RefSeq"/>
        </authorList>
    </citation>
    <scope>IDENTIFICATION</scope>
    <source>
        <tissue evidence="4">Liver</tissue>
    </source>
</reference>
<keyword evidence="3" id="KW-1185">Reference proteome</keyword>
<sequence>MHFTLLRGSCFQSWTSHVVMRFLDKKADSEFRKQCYEWLRRISDECGNSFPPVVASLFLSPGGPKFIHLMFHFARYVIMHNIKVDSAGAGIPYPEAVNSRSPDLNMAVAKYRVALNRFLQCLQKEDLMIQELQKKALLFTKRIRDLRYENVELDKQLQKMGKKVDHSQINTTERMEKVRCLWTIVMETLTFLQKEREVVDSVVKGHVDQYILDGTSVSVSIPRPLLQKVEKEMYKFPVGNVYETGKLNVLTIIQLLTKALELLLHERQHVDKNAFRVDLQYLEGNTRFQNETLLGLKSLRQKLRCDDHISVTQSIAEKQQEWNLKWQNCLGQSPFHLIKDPNPALDLLPAMSPLSFTPATEEAYKSSVFCQYPALIPESTKKNFLADEFVITGKTLGNEDYSTLTIAERTLNLATHSEKTSNVETPKRTVNSQFQVLKYKGRNPRPTECGKKRQTDIVRTPSSSKKEDPLKKAREQLAEEVADIVISDSPQNTGVKGKDVGELISTLISNPFLTRKQIPRTPENLITEIRSSWKKAIQTEEPSSVALHHTEATEQLSQDTVPAFRDRANSSMTCFMSSCMSDTAESPFLDVQSPCSLQQEVTDELLTHQEALRPLDEMICKKGLSPAVPDQMENPELVFKTLNEGASEVGCGSGNHTGSEASLHSAGRNSTMCTTLLWDASQAISSDSHEVIQLGILQETLPEEEGSISLNSVHDLELDDSREENSRKNKSMTDYLPGNERKLDFQSILSRYEALKKTVLDHPLSSGKQMARYRSEFSLSPVSLEMKDVLSPLRKPYASDAELVETSSHPSHLERKNSLSPLVAFSPLQLRESIDTQDRGDLFNKRKEK</sequence>
<name>A0A9F5IA54_PYTBI</name>
<proteinExistence type="predicted"/>
<gene>
    <name evidence="4" type="primary">HAUS6</name>
</gene>
<dbReference type="GO" id="GO:0051225">
    <property type="term" value="P:spindle assembly"/>
    <property type="evidence" value="ECO:0007669"/>
    <property type="project" value="InterPro"/>
</dbReference>
<dbReference type="PANTHER" id="PTHR16151:SF2">
    <property type="entry name" value="HAUS AUGMIN-LIKE COMPLEX SUBUNIT 6"/>
    <property type="match status" value="1"/>
</dbReference>
<dbReference type="AlphaFoldDB" id="A0A9F5IA54"/>
<protein>
    <submittedName>
        <fullName evidence="4">HAUS augmin-like complex subunit 6 isoform X2</fullName>
    </submittedName>
</protein>
<dbReference type="GO" id="GO:0070652">
    <property type="term" value="C:HAUS complex"/>
    <property type="evidence" value="ECO:0007669"/>
    <property type="project" value="InterPro"/>
</dbReference>
<dbReference type="GeneID" id="103061333"/>
<dbReference type="InterPro" id="IPR026797">
    <property type="entry name" value="HAUS_6"/>
</dbReference>
<feature type="region of interest" description="Disordered" evidence="1">
    <location>
        <begin position="717"/>
        <end position="737"/>
    </location>
</feature>
<accession>A0A9F5IA54</accession>
<organism evidence="3 4">
    <name type="scientific">Python bivittatus</name>
    <name type="common">Burmese python</name>
    <name type="synonym">Python molurus bivittatus</name>
    <dbReference type="NCBI Taxonomy" id="176946"/>
    <lineage>
        <taxon>Eukaryota</taxon>
        <taxon>Metazoa</taxon>
        <taxon>Chordata</taxon>
        <taxon>Craniata</taxon>
        <taxon>Vertebrata</taxon>
        <taxon>Euteleostomi</taxon>
        <taxon>Lepidosauria</taxon>
        <taxon>Squamata</taxon>
        <taxon>Bifurcata</taxon>
        <taxon>Unidentata</taxon>
        <taxon>Episquamata</taxon>
        <taxon>Toxicofera</taxon>
        <taxon>Serpentes</taxon>
        <taxon>Henophidia</taxon>
        <taxon>Pythonidae</taxon>
        <taxon>Python</taxon>
    </lineage>
</organism>
<dbReference type="GO" id="GO:1990498">
    <property type="term" value="C:mitotic spindle microtubule"/>
    <property type="evidence" value="ECO:0007669"/>
    <property type="project" value="TreeGrafter"/>
</dbReference>
<evidence type="ECO:0000313" key="3">
    <source>
        <dbReference type="Proteomes" id="UP000695026"/>
    </source>
</evidence>